<dbReference type="Proteomes" id="UP000634136">
    <property type="component" value="Unassembled WGS sequence"/>
</dbReference>
<protein>
    <submittedName>
        <fullName evidence="1">Uncharacterized protein</fullName>
    </submittedName>
</protein>
<comment type="caution">
    <text evidence="1">The sequence shown here is derived from an EMBL/GenBank/DDBJ whole genome shotgun (WGS) entry which is preliminary data.</text>
</comment>
<dbReference type="AlphaFoldDB" id="A0A834SH54"/>
<name>A0A834SH54_9FABA</name>
<reference evidence="1" key="1">
    <citation type="submission" date="2020-09" db="EMBL/GenBank/DDBJ databases">
        <title>Genome-Enabled Discovery of Anthraquinone Biosynthesis in Senna tora.</title>
        <authorList>
            <person name="Kang S.-H."/>
            <person name="Pandey R.P."/>
            <person name="Lee C.-M."/>
            <person name="Sim J.-S."/>
            <person name="Jeong J.-T."/>
            <person name="Choi B.-S."/>
            <person name="Jung M."/>
            <person name="Ginzburg D."/>
            <person name="Zhao K."/>
            <person name="Won S.Y."/>
            <person name="Oh T.-J."/>
            <person name="Yu Y."/>
            <person name="Kim N.-H."/>
            <person name="Lee O.R."/>
            <person name="Lee T.-H."/>
            <person name="Bashyal P."/>
            <person name="Kim T.-S."/>
            <person name="Lee W.-H."/>
            <person name="Kawkins C."/>
            <person name="Kim C.-K."/>
            <person name="Kim J.S."/>
            <person name="Ahn B.O."/>
            <person name="Rhee S.Y."/>
            <person name="Sohng J.K."/>
        </authorList>
    </citation>
    <scope>NUCLEOTIDE SEQUENCE</scope>
    <source>
        <tissue evidence="1">Leaf</tissue>
    </source>
</reference>
<proteinExistence type="predicted"/>
<gene>
    <name evidence="1" type="ORF">G2W53_042387</name>
</gene>
<organism evidence="1 2">
    <name type="scientific">Senna tora</name>
    <dbReference type="NCBI Taxonomy" id="362788"/>
    <lineage>
        <taxon>Eukaryota</taxon>
        <taxon>Viridiplantae</taxon>
        <taxon>Streptophyta</taxon>
        <taxon>Embryophyta</taxon>
        <taxon>Tracheophyta</taxon>
        <taxon>Spermatophyta</taxon>
        <taxon>Magnoliopsida</taxon>
        <taxon>eudicotyledons</taxon>
        <taxon>Gunneridae</taxon>
        <taxon>Pentapetalae</taxon>
        <taxon>rosids</taxon>
        <taxon>fabids</taxon>
        <taxon>Fabales</taxon>
        <taxon>Fabaceae</taxon>
        <taxon>Caesalpinioideae</taxon>
        <taxon>Cassia clade</taxon>
        <taxon>Senna</taxon>
    </lineage>
</organism>
<accession>A0A834SH54</accession>
<dbReference type="EMBL" id="JAAIUW010000013">
    <property type="protein sequence ID" value="KAF7803276.1"/>
    <property type="molecule type" value="Genomic_DNA"/>
</dbReference>
<evidence type="ECO:0000313" key="1">
    <source>
        <dbReference type="EMBL" id="KAF7803276.1"/>
    </source>
</evidence>
<keyword evidence="2" id="KW-1185">Reference proteome</keyword>
<evidence type="ECO:0000313" key="2">
    <source>
        <dbReference type="Proteomes" id="UP000634136"/>
    </source>
</evidence>
<sequence>MAGQFSFGKPEGAHVHACIFSNLSAKGKLHCNSSTAHVLHLLAPTLCVETPG</sequence>